<feature type="domain" description="UDP-glucose/GDP-mannose dehydrogenase C-terminal" evidence="4">
    <location>
        <begin position="318"/>
        <end position="413"/>
    </location>
</feature>
<dbReference type="PANTHER" id="PTHR43491:SF1">
    <property type="entry name" value="UDP-N-ACETYL-D-MANNOSAMINE DEHYDROGENASE"/>
    <property type="match status" value="1"/>
</dbReference>
<dbReference type="InterPro" id="IPR036220">
    <property type="entry name" value="UDP-Glc/GDP-Man_DH_C_sf"/>
</dbReference>
<dbReference type="SMART" id="SM00984">
    <property type="entry name" value="UDPG_MGDP_dh_C"/>
    <property type="match status" value="1"/>
</dbReference>
<comment type="caution">
    <text evidence="5">The sequence shown here is derived from an EMBL/GenBank/DDBJ whole genome shotgun (WGS) entry which is preliminary data.</text>
</comment>
<sequence>MMIDLVVIGLGHVGLPLAARACEAGLTTAGYDTDAEVVAGLGAGRSHIDDVDDGRVAGMLAAGFRVGRDPSVIGRAATVVICVPTGLTDDGAPDLAAVRAATADVAAALRPGTLVVLESTSHPGTTQDVVRPVLERVSGLRAGEDFHLAHSPERIDPGNRLFGLRNTPKVIGGCTPLCAKHAVAFYSRLVDTVVVAKGTREAEAAKLLENTYRYVNIALVDEVALYCDALGIDVWDVLHCAATKPFGYAPFRPGAGVGGHCIPVDPHYLAASADAAGRPLGLVSAARSALDRMPRHVADRAAALLARPGEPVAGAEVLLLGVAYKPDVGDVRHSPAAPVARHLRERGAHVVYHDPHVPEFTVDGTAVPCAPGLPRALAAADLAVLLQDHACYDTSLLMRAPCPVLDTRGRLSGPHVTQL</sequence>
<evidence type="ECO:0000256" key="2">
    <source>
        <dbReference type="ARBA" id="ARBA00023027"/>
    </source>
</evidence>
<dbReference type="GO" id="GO:0051287">
    <property type="term" value="F:NAD binding"/>
    <property type="evidence" value="ECO:0007669"/>
    <property type="project" value="InterPro"/>
</dbReference>
<dbReference type="InterPro" id="IPR014026">
    <property type="entry name" value="UDP-Glc/GDP-Man_DH_dimer"/>
</dbReference>
<dbReference type="SUPFAM" id="SSF51735">
    <property type="entry name" value="NAD(P)-binding Rossmann-fold domains"/>
    <property type="match status" value="1"/>
</dbReference>
<name>A0A918NU24_9ACTN</name>
<evidence type="ECO:0000256" key="3">
    <source>
        <dbReference type="PIRNR" id="PIRNR000124"/>
    </source>
</evidence>
<dbReference type="Proteomes" id="UP000619244">
    <property type="component" value="Unassembled WGS sequence"/>
</dbReference>
<dbReference type="GO" id="GO:0000271">
    <property type="term" value="P:polysaccharide biosynthetic process"/>
    <property type="evidence" value="ECO:0007669"/>
    <property type="project" value="InterPro"/>
</dbReference>
<dbReference type="SUPFAM" id="SSF52413">
    <property type="entry name" value="UDP-glucose/GDP-mannose dehydrogenase C-terminal domain"/>
    <property type="match status" value="1"/>
</dbReference>
<keyword evidence="1" id="KW-0560">Oxidoreductase</keyword>
<reference evidence="5" key="2">
    <citation type="submission" date="2020-09" db="EMBL/GenBank/DDBJ databases">
        <authorList>
            <person name="Sun Q."/>
            <person name="Ohkuma M."/>
        </authorList>
    </citation>
    <scope>NUCLEOTIDE SEQUENCE</scope>
    <source>
        <strain evidence="5">JCM 4790</strain>
    </source>
</reference>
<dbReference type="Pfam" id="PF03721">
    <property type="entry name" value="UDPG_MGDP_dh_N"/>
    <property type="match status" value="1"/>
</dbReference>
<evidence type="ECO:0000313" key="5">
    <source>
        <dbReference type="EMBL" id="GGX96462.1"/>
    </source>
</evidence>
<dbReference type="EMBL" id="BMVU01000036">
    <property type="protein sequence ID" value="GGX96462.1"/>
    <property type="molecule type" value="Genomic_DNA"/>
</dbReference>
<dbReference type="InterPro" id="IPR017476">
    <property type="entry name" value="UDP-Glc/GDP-Man"/>
</dbReference>
<gene>
    <name evidence="5" type="ORF">GCM10010358_57840</name>
</gene>
<dbReference type="InterPro" id="IPR001732">
    <property type="entry name" value="UDP-Glc/GDP-Man_DH_N"/>
</dbReference>
<reference evidence="5" key="1">
    <citation type="journal article" date="2014" name="Int. J. Syst. Evol. Microbiol.">
        <title>Complete genome sequence of Corynebacterium casei LMG S-19264T (=DSM 44701T), isolated from a smear-ripened cheese.</title>
        <authorList>
            <consortium name="US DOE Joint Genome Institute (JGI-PGF)"/>
            <person name="Walter F."/>
            <person name="Albersmeier A."/>
            <person name="Kalinowski J."/>
            <person name="Ruckert C."/>
        </authorList>
    </citation>
    <scope>NUCLEOTIDE SEQUENCE</scope>
    <source>
        <strain evidence="5">JCM 4790</strain>
    </source>
</reference>
<evidence type="ECO:0000313" key="6">
    <source>
        <dbReference type="Proteomes" id="UP000619244"/>
    </source>
</evidence>
<keyword evidence="6" id="KW-1185">Reference proteome</keyword>
<dbReference type="InterPro" id="IPR028359">
    <property type="entry name" value="UDP_ManNAc/GlcNAc_DH"/>
</dbReference>
<keyword evidence="2" id="KW-0520">NAD</keyword>
<dbReference type="InterPro" id="IPR014027">
    <property type="entry name" value="UDP-Glc/GDP-Man_DH_C"/>
</dbReference>
<dbReference type="Pfam" id="PF03720">
    <property type="entry name" value="UDPG_MGDP_dh_C"/>
    <property type="match status" value="1"/>
</dbReference>
<dbReference type="SUPFAM" id="SSF48179">
    <property type="entry name" value="6-phosphogluconate dehydrogenase C-terminal domain-like"/>
    <property type="match status" value="1"/>
</dbReference>
<evidence type="ECO:0000259" key="4">
    <source>
        <dbReference type="SMART" id="SM00984"/>
    </source>
</evidence>
<dbReference type="Gene3D" id="3.40.50.720">
    <property type="entry name" value="NAD(P)-binding Rossmann-like Domain"/>
    <property type="match status" value="2"/>
</dbReference>
<dbReference type="NCBIfam" id="TIGR03026">
    <property type="entry name" value="NDP-sugDHase"/>
    <property type="match status" value="1"/>
</dbReference>
<protein>
    <submittedName>
        <fullName evidence="5">UDP-N-acetyl-D-glucosamine dehydrogenase</fullName>
    </submittedName>
</protein>
<dbReference type="PIRSF" id="PIRSF500136">
    <property type="entry name" value="UDP_ManNAc_DH"/>
    <property type="match status" value="1"/>
</dbReference>
<organism evidence="5 6">
    <name type="scientific">Streptomyces minutiscleroticus</name>
    <dbReference type="NCBI Taxonomy" id="68238"/>
    <lineage>
        <taxon>Bacteria</taxon>
        <taxon>Bacillati</taxon>
        <taxon>Actinomycetota</taxon>
        <taxon>Actinomycetes</taxon>
        <taxon>Kitasatosporales</taxon>
        <taxon>Streptomycetaceae</taxon>
        <taxon>Streptomyces</taxon>
    </lineage>
</organism>
<comment type="similarity">
    <text evidence="3">Belongs to the UDP-glucose/GDP-mannose dehydrogenase family.</text>
</comment>
<accession>A0A918NU24</accession>
<dbReference type="InterPro" id="IPR008927">
    <property type="entry name" value="6-PGluconate_DH-like_C_sf"/>
</dbReference>
<dbReference type="InterPro" id="IPR036291">
    <property type="entry name" value="NAD(P)-bd_dom_sf"/>
</dbReference>
<dbReference type="Pfam" id="PF00984">
    <property type="entry name" value="UDPG_MGDP_dh"/>
    <property type="match status" value="1"/>
</dbReference>
<dbReference type="PANTHER" id="PTHR43491">
    <property type="entry name" value="UDP-N-ACETYL-D-MANNOSAMINE DEHYDROGENASE"/>
    <property type="match status" value="1"/>
</dbReference>
<dbReference type="GO" id="GO:0016616">
    <property type="term" value="F:oxidoreductase activity, acting on the CH-OH group of donors, NAD or NADP as acceptor"/>
    <property type="evidence" value="ECO:0007669"/>
    <property type="project" value="InterPro"/>
</dbReference>
<dbReference type="AlphaFoldDB" id="A0A918NU24"/>
<proteinExistence type="inferred from homology"/>
<dbReference type="RefSeq" id="WP_190193266.1">
    <property type="nucleotide sequence ID" value="NZ_BMVU01000036.1"/>
</dbReference>
<dbReference type="PIRSF" id="PIRSF000124">
    <property type="entry name" value="UDPglc_GDPman_dh"/>
    <property type="match status" value="1"/>
</dbReference>
<evidence type="ECO:0000256" key="1">
    <source>
        <dbReference type="ARBA" id="ARBA00023002"/>
    </source>
</evidence>
<dbReference type="GO" id="GO:0016628">
    <property type="term" value="F:oxidoreductase activity, acting on the CH-CH group of donors, NAD or NADP as acceptor"/>
    <property type="evidence" value="ECO:0007669"/>
    <property type="project" value="InterPro"/>
</dbReference>